<dbReference type="GO" id="GO:0015074">
    <property type="term" value="P:DNA integration"/>
    <property type="evidence" value="ECO:0007669"/>
    <property type="project" value="InterPro"/>
</dbReference>
<dbReference type="PROSITE" id="PS51898">
    <property type="entry name" value="TYR_RECOMBINASE"/>
    <property type="match status" value="1"/>
</dbReference>
<dbReference type="InterPro" id="IPR035386">
    <property type="entry name" value="Arm-DNA-bind_5"/>
</dbReference>
<dbReference type="CDD" id="cd01185">
    <property type="entry name" value="INTN1_C_like"/>
    <property type="match status" value="1"/>
</dbReference>
<dbReference type="InterPro" id="IPR011010">
    <property type="entry name" value="DNA_brk_join_enz"/>
</dbReference>
<protein>
    <submittedName>
        <fullName evidence="5">Tyrosine recombinase XerD</fullName>
    </submittedName>
</protein>
<dbReference type="Pfam" id="PF00589">
    <property type="entry name" value="Phage_integrase"/>
    <property type="match status" value="1"/>
</dbReference>
<dbReference type="EMBL" id="SNRY01000543">
    <property type="protein sequence ID" value="KAA6339354.1"/>
    <property type="molecule type" value="Genomic_DNA"/>
</dbReference>
<proteinExistence type="inferred from homology"/>
<evidence type="ECO:0000256" key="2">
    <source>
        <dbReference type="ARBA" id="ARBA00023125"/>
    </source>
</evidence>
<dbReference type="PANTHER" id="PTHR30349:SF64">
    <property type="entry name" value="PROPHAGE INTEGRASE INTD-RELATED"/>
    <property type="match status" value="1"/>
</dbReference>
<dbReference type="GO" id="GO:0006310">
    <property type="term" value="P:DNA recombination"/>
    <property type="evidence" value="ECO:0007669"/>
    <property type="project" value="UniProtKB-KW"/>
</dbReference>
<dbReference type="InterPro" id="IPR002104">
    <property type="entry name" value="Integrase_catalytic"/>
</dbReference>
<keyword evidence="2" id="KW-0238">DNA-binding</keyword>
<reference evidence="5" key="1">
    <citation type="submission" date="2019-03" db="EMBL/GenBank/DDBJ databases">
        <title>Single cell metagenomics reveals metabolic interactions within the superorganism composed of flagellate Streblomastix strix and complex community of Bacteroidetes bacteria on its surface.</title>
        <authorList>
            <person name="Treitli S.C."/>
            <person name="Kolisko M."/>
            <person name="Husnik F."/>
            <person name="Keeling P."/>
            <person name="Hampl V."/>
        </authorList>
    </citation>
    <scope>NUCLEOTIDE SEQUENCE</scope>
    <source>
        <strain evidence="5">STM</strain>
    </source>
</reference>
<sequence>MKSTFKILFYLKRNAPRKNGNVPIIGRITVDGKIAQISTKLEIHPGNWNTKSGKAVGRTAEIQQINTLLEEIKASIHKIYHEQQRRDGNVTAEKIKNEFLGVAETRHNLLELFQRHNEDVKKLIGIDKSKATYQKYEVTRTRLTDFIKERYNLSDIALKEINHLFLNDFEVYLRTTCGCNSNTTAKFMQFFKRIIILAKNNGWIVADPFTNYKIHFAKVDRGYLTQEEIKEIMNKKFVTKRLEQVRDIFVFSCFTGLAYIDAKNLRENNIRTSFDGGLWIMSKREKTGVNFNIPLLEVPKMILDKYKGSLPNNIVLPVLSNQKMNAYLKEIGDLCGIEKELTFHLARHSFATLTLSKGVSIESVSKMLGHTNIKTTQIYARITNEKISHDMAAFAGKMKGVETKLAVNP</sequence>
<dbReference type="Gene3D" id="1.10.443.10">
    <property type="entry name" value="Intergrase catalytic core"/>
    <property type="match status" value="1"/>
</dbReference>
<evidence type="ECO:0000313" key="5">
    <source>
        <dbReference type="EMBL" id="KAA6339354.1"/>
    </source>
</evidence>
<keyword evidence="3" id="KW-0233">DNA recombination</keyword>
<evidence type="ECO:0000256" key="3">
    <source>
        <dbReference type="ARBA" id="ARBA00023172"/>
    </source>
</evidence>
<dbReference type="AlphaFoldDB" id="A0A5J4RZW1"/>
<organism evidence="5">
    <name type="scientific">termite gut metagenome</name>
    <dbReference type="NCBI Taxonomy" id="433724"/>
    <lineage>
        <taxon>unclassified sequences</taxon>
        <taxon>metagenomes</taxon>
        <taxon>organismal metagenomes</taxon>
    </lineage>
</organism>
<evidence type="ECO:0000256" key="1">
    <source>
        <dbReference type="ARBA" id="ARBA00008857"/>
    </source>
</evidence>
<comment type="caution">
    <text evidence="5">The sequence shown here is derived from an EMBL/GenBank/DDBJ whole genome shotgun (WGS) entry which is preliminary data.</text>
</comment>
<dbReference type="InterPro" id="IPR010998">
    <property type="entry name" value="Integrase_recombinase_N"/>
</dbReference>
<name>A0A5J4RZW1_9ZZZZ</name>
<dbReference type="Gene3D" id="1.10.150.130">
    <property type="match status" value="1"/>
</dbReference>
<evidence type="ECO:0000259" key="4">
    <source>
        <dbReference type="PROSITE" id="PS51898"/>
    </source>
</evidence>
<dbReference type="InterPro" id="IPR050090">
    <property type="entry name" value="Tyrosine_recombinase_XerCD"/>
</dbReference>
<comment type="similarity">
    <text evidence="1">Belongs to the 'phage' integrase family.</text>
</comment>
<dbReference type="Pfam" id="PF17293">
    <property type="entry name" value="Arm-DNA-bind_5"/>
    <property type="match status" value="1"/>
</dbReference>
<accession>A0A5J4RZW1</accession>
<dbReference type="GO" id="GO:0003677">
    <property type="term" value="F:DNA binding"/>
    <property type="evidence" value="ECO:0007669"/>
    <property type="project" value="UniProtKB-KW"/>
</dbReference>
<dbReference type="SUPFAM" id="SSF56349">
    <property type="entry name" value="DNA breaking-rejoining enzymes"/>
    <property type="match status" value="1"/>
</dbReference>
<dbReference type="PANTHER" id="PTHR30349">
    <property type="entry name" value="PHAGE INTEGRASE-RELATED"/>
    <property type="match status" value="1"/>
</dbReference>
<dbReference type="InterPro" id="IPR025269">
    <property type="entry name" value="SAM-like_dom"/>
</dbReference>
<feature type="domain" description="Tyr recombinase" evidence="4">
    <location>
        <begin position="219"/>
        <end position="392"/>
    </location>
</feature>
<gene>
    <name evidence="5" type="ORF">EZS27_012714</name>
</gene>
<dbReference type="InterPro" id="IPR013762">
    <property type="entry name" value="Integrase-like_cat_sf"/>
</dbReference>
<dbReference type="Pfam" id="PF13102">
    <property type="entry name" value="Phage_int_SAM_5"/>
    <property type="match status" value="1"/>
</dbReference>